<dbReference type="Proteomes" id="UP001204548">
    <property type="component" value="Unassembled WGS sequence"/>
</dbReference>
<comment type="caution">
    <text evidence="2">The sequence shown here is derived from an EMBL/GenBank/DDBJ whole genome shotgun (WGS) entry which is preliminary data.</text>
</comment>
<proteinExistence type="predicted"/>
<reference evidence="2" key="1">
    <citation type="submission" date="2022-08" db="EMBL/GenBank/DDBJ databases">
        <title>Genome Sequencing of Bacteroides fragilis Group Isolates with Nanopore Technology.</title>
        <authorList>
            <person name="Tisza M.J."/>
            <person name="Smith D."/>
            <person name="Dekker J.P."/>
        </authorList>
    </citation>
    <scope>NUCLEOTIDE SEQUENCE</scope>
    <source>
        <strain evidence="2">BFG-351</strain>
    </source>
</reference>
<dbReference type="SUPFAM" id="SSF53756">
    <property type="entry name" value="UDP-Glycosyltransferase/glycogen phosphorylase"/>
    <property type="match status" value="1"/>
</dbReference>
<dbReference type="PANTHER" id="PTHR12526">
    <property type="entry name" value="GLYCOSYLTRANSFERASE"/>
    <property type="match status" value="1"/>
</dbReference>
<gene>
    <name evidence="2" type="ORF">NXW97_13205</name>
</gene>
<dbReference type="GO" id="GO:0016757">
    <property type="term" value="F:glycosyltransferase activity"/>
    <property type="evidence" value="ECO:0007669"/>
    <property type="project" value="InterPro"/>
</dbReference>
<evidence type="ECO:0000313" key="3">
    <source>
        <dbReference type="Proteomes" id="UP001204548"/>
    </source>
</evidence>
<dbReference type="InterPro" id="IPR001296">
    <property type="entry name" value="Glyco_trans_1"/>
</dbReference>
<dbReference type="Gene3D" id="3.40.50.2000">
    <property type="entry name" value="Glycogen Phosphorylase B"/>
    <property type="match status" value="2"/>
</dbReference>
<evidence type="ECO:0000313" key="2">
    <source>
        <dbReference type="EMBL" id="MCS2792958.1"/>
    </source>
</evidence>
<sequence>MNKVLFVSGTSGNGGTQTWTRQYLNNYKSEDFELVHVNLSARRGLLAEASFVKRVIDGLLDLREVYFDVKRALKSDHYPIMHAATSGSLGTLRDYFLVKLAKKYKTKSILHCHYGCIKDDYQRGGLLSLLLKKTLPLYDIILVLDSISSDFLNSIPKLKGKVHIAPNFINVITDVDLSPRTYKSIAFIGNLVPTKGIYELVDAVKSLNNGTTLNLIGPATNDIAVELKSRIGSDEGKSIHTLGRRPNNEAIAYMEKMDIIALPTYYSSEAFPISILEAMSKGSLVLSCPRAAIPDMLTAVDGGLCGLLVEAKSAKSIADAILWAQKNTTEADELRRKAFEKVSTCYSMPVVFDLYSDYYKKMLG</sequence>
<feature type="domain" description="Glycosyl transferase family 1" evidence="1">
    <location>
        <begin position="178"/>
        <end position="338"/>
    </location>
</feature>
<dbReference type="Pfam" id="PF00534">
    <property type="entry name" value="Glycos_transf_1"/>
    <property type="match status" value="1"/>
</dbReference>
<organism evidence="2 3">
    <name type="scientific">Bacteroides faecis</name>
    <dbReference type="NCBI Taxonomy" id="674529"/>
    <lineage>
        <taxon>Bacteria</taxon>
        <taxon>Pseudomonadati</taxon>
        <taxon>Bacteroidota</taxon>
        <taxon>Bacteroidia</taxon>
        <taxon>Bacteroidales</taxon>
        <taxon>Bacteroidaceae</taxon>
        <taxon>Bacteroides</taxon>
    </lineage>
</organism>
<dbReference type="EMBL" id="JANUTS010000001">
    <property type="protein sequence ID" value="MCS2792958.1"/>
    <property type="molecule type" value="Genomic_DNA"/>
</dbReference>
<dbReference type="CDD" id="cd03801">
    <property type="entry name" value="GT4_PimA-like"/>
    <property type="match status" value="1"/>
</dbReference>
<evidence type="ECO:0000259" key="1">
    <source>
        <dbReference type="Pfam" id="PF00534"/>
    </source>
</evidence>
<dbReference type="AlphaFoldDB" id="A0AAW5NWQ9"/>
<name>A0AAW5NWQ9_9BACE</name>
<accession>A0AAW5NWQ9</accession>
<dbReference type="RefSeq" id="WP_258990304.1">
    <property type="nucleotide sequence ID" value="NZ_JANUTS010000001.1"/>
</dbReference>
<protein>
    <submittedName>
        <fullName evidence="2">Glycosyltransferase family 4 protein</fullName>
    </submittedName>
</protein>